<keyword evidence="8 12" id="KW-0378">Hydrolase</keyword>
<dbReference type="Gene3D" id="2.160.20.10">
    <property type="entry name" value="Single-stranded right-handed beta-helix, Pectin lyase-like"/>
    <property type="match status" value="1"/>
</dbReference>
<feature type="active site" evidence="11">
    <location>
        <position position="396"/>
    </location>
</feature>
<dbReference type="InterPro" id="IPR035513">
    <property type="entry name" value="Invertase/methylesterase_inhib"/>
</dbReference>
<feature type="domain" description="Pectinesterase inhibitor" evidence="13">
    <location>
        <begin position="50"/>
        <end position="204"/>
    </location>
</feature>
<dbReference type="Gene3D" id="1.20.140.40">
    <property type="entry name" value="Invertase/pectin methylesterase inhibitor family protein"/>
    <property type="match status" value="1"/>
</dbReference>
<dbReference type="Gramene" id="rna-AYBTSS11_LOCUS19728">
    <property type="protein sequence ID" value="CAJ1963353.1"/>
    <property type="gene ID" value="gene-AYBTSS11_LOCUS19728"/>
</dbReference>
<evidence type="ECO:0000256" key="3">
    <source>
        <dbReference type="ARBA" id="ARBA00006027"/>
    </source>
</evidence>
<evidence type="ECO:0000313" key="14">
    <source>
        <dbReference type="EMBL" id="CAJ1963353.1"/>
    </source>
</evidence>
<feature type="signal peptide" evidence="12">
    <location>
        <begin position="1"/>
        <end position="33"/>
    </location>
</feature>
<dbReference type="AlphaFoldDB" id="A0AA86TEI4"/>
<sequence>MSGHDNGREQDKRFAIVLVSTILIVAMVPEVASDKKVEEEEEGNSMSTFNTMVNGNLICQSTEHRDLCEKTLGSSLMKVTDPKKLLEAGFNASVAELLGKINNSTLYNEMAVDNMTRQAMDICTEVLDYAVDGILKSTKTLDKVDINKLSGHIFDLKVWLTGSIAHQYTCLQGFESLKGMENISKAMAQVLRVSLELTDNALDMTNVIQKVLKIQSNKFANRRLLSPEATLPDGFHSWVGEAERRFLQSSGNYYNAVVAQDGSGQFKTVNEALRTVPYYNDKPFFIHVKAGTYTEKVEVTKAMTHVTMIGDGPRNTIFTGSLNYVDGVVTFNSATFGREMGFKNTAGSAKHQAVALMATGDKIVFHNCFMDGHQDTLFAQSQRQFYRNCVIRGTIDFVFGDALGVFQNCRLVAKVPLREQKCMMTASGRSTSDSTSGLLFQGCYFTGFQEMLKANPKQAYLGRPWHEYSRVVIMDSRIDDVIAPEGYEAFTGHKNTNTCTYYEYNNRGPGSDTSRRVQWPGFKVLSSSEASQFYPSKFFDVANSADGDKWIVDTGIPYYPGPGSGSSPSS</sequence>
<evidence type="ECO:0000256" key="1">
    <source>
        <dbReference type="ARBA" id="ARBA00004191"/>
    </source>
</evidence>
<protein>
    <recommendedName>
        <fullName evidence="5 12">Pectinesterase</fullName>
        <ecNumber evidence="5 12">3.1.1.11</ecNumber>
    </recommendedName>
</protein>
<evidence type="ECO:0000256" key="9">
    <source>
        <dbReference type="ARBA" id="ARBA00023085"/>
    </source>
</evidence>
<dbReference type="InterPro" id="IPR000070">
    <property type="entry name" value="Pectinesterase_cat"/>
</dbReference>
<reference evidence="14" key="1">
    <citation type="submission" date="2023-10" db="EMBL/GenBank/DDBJ databases">
        <authorList>
            <person name="Domelevo Entfellner J.-B."/>
        </authorList>
    </citation>
    <scope>NUCLEOTIDE SEQUENCE</scope>
</reference>
<dbReference type="GO" id="GO:0042545">
    <property type="term" value="P:cell wall modification"/>
    <property type="evidence" value="ECO:0007669"/>
    <property type="project" value="UniProtKB-UniRule"/>
</dbReference>
<organism evidence="14 15">
    <name type="scientific">Sphenostylis stenocarpa</name>
    <dbReference type="NCBI Taxonomy" id="92480"/>
    <lineage>
        <taxon>Eukaryota</taxon>
        <taxon>Viridiplantae</taxon>
        <taxon>Streptophyta</taxon>
        <taxon>Embryophyta</taxon>
        <taxon>Tracheophyta</taxon>
        <taxon>Spermatophyta</taxon>
        <taxon>Magnoliopsida</taxon>
        <taxon>eudicotyledons</taxon>
        <taxon>Gunneridae</taxon>
        <taxon>Pentapetalae</taxon>
        <taxon>rosids</taxon>
        <taxon>fabids</taxon>
        <taxon>Fabales</taxon>
        <taxon>Fabaceae</taxon>
        <taxon>Papilionoideae</taxon>
        <taxon>50 kb inversion clade</taxon>
        <taxon>NPAAA clade</taxon>
        <taxon>indigoferoid/millettioid clade</taxon>
        <taxon>Phaseoleae</taxon>
        <taxon>Sphenostylis</taxon>
    </lineage>
</organism>
<keyword evidence="15" id="KW-1185">Reference proteome</keyword>
<dbReference type="GO" id="GO:0004857">
    <property type="term" value="F:enzyme inhibitor activity"/>
    <property type="evidence" value="ECO:0007669"/>
    <property type="project" value="InterPro"/>
</dbReference>
<dbReference type="InterPro" id="IPR006501">
    <property type="entry name" value="Pectinesterase_inhib_dom"/>
</dbReference>
<dbReference type="PANTHER" id="PTHR31707">
    <property type="entry name" value="PECTINESTERASE"/>
    <property type="match status" value="1"/>
</dbReference>
<dbReference type="Pfam" id="PF04043">
    <property type="entry name" value="PMEI"/>
    <property type="match status" value="1"/>
</dbReference>
<accession>A0AA86TEI4</accession>
<gene>
    <name evidence="14" type="ORF">AYBTSS11_LOCUS19728</name>
</gene>
<evidence type="ECO:0000256" key="5">
    <source>
        <dbReference type="ARBA" id="ARBA00013229"/>
    </source>
</evidence>
<dbReference type="GO" id="GO:0045490">
    <property type="term" value="P:pectin catabolic process"/>
    <property type="evidence" value="ECO:0007669"/>
    <property type="project" value="UniProtKB-UniRule"/>
</dbReference>
<dbReference type="SUPFAM" id="SSF51126">
    <property type="entry name" value="Pectin lyase-like"/>
    <property type="match status" value="1"/>
</dbReference>
<evidence type="ECO:0000256" key="4">
    <source>
        <dbReference type="ARBA" id="ARBA00007786"/>
    </source>
</evidence>
<dbReference type="FunFam" id="2.160.20.10:FF:000029">
    <property type="entry name" value="Pectinesterase 4"/>
    <property type="match status" value="1"/>
</dbReference>
<comment type="catalytic activity">
    <reaction evidence="12">
        <text>[(1-&gt;4)-alpha-D-galacturonosyl methyl ester](n) + n H2O = [(1-&gt;4)-alpha-D-galacturonosyl](n) + n methanol + n H(+)</text>
        <dbReference type="Rhea" id="RHEA:22380"/>
        <dbReference type="Rhea" id="RHEA-COMP:14570"/>
        <dbReference type="Rhea" id="RHEA-COMP:14573"/>
        <dbReference type="ChEBI" id="CHEBI:15377"/>
        <dbReference type="ChEBI" id="CHEBI:15378"/>
        <dbReference type="ChEBI" id="CHEBI:17790"/>
        <dbReference type="ChEBI" id="CHEBI:140522"/>
        <dbReference type="ChEBI" id="CHEBI:140523"/>
        <dbReference type="EC" id="3.1.1.11"/>
    </reaction>
</comment>
<dbReference type="Proteomes" id="UP001189624">
    <property type="component" value="Chromosome 6"/>
</dbReference>
<keyword evidence="7" id="KW-0964">Secreted</keyword>
<evidence type="ECO:0000256" key="11">
    <source>
        <dbReference type="PROSITE-ProRule" id="PRU10040"/>
    </source>
</evidence>
<evidence type="ECO:0000259" key="13">
    <source>
        <dbReference type="SMART" id="SM00856"/>
    </source>
</evidence>
<dbReference type="Pfam" id="PF01095">
    <property type="entry name" value="Pectinesterase"/>
    <property type="match status" value="1"/>
</dbReference>
<comment type="pathway">
    <text evidence="2 12">Glycan metabolism; pectin degradation; 2-dehydro-3-deoxy-D-gluconate from pectin: step 1/5.</text>
</comment>
<evidence type="ECO:0000256" key="2">
    <source>
        <dbReference type="ARBA" id="ARBA00005184"/>
    </source>
</evidence>
<evidence type="ECO:0000256" key="7">
    <source>
        <dbReference type="ARBA" id="ARBA00022525"/>
    </source>
</evidence>
<comment type="similarity">
    <text evidence="3">In the N-terminal section; belongs to the PMEI family.</text>
</comment>
<keyword evidence="6" id="KW-0134">Cell wall</keyword>
<dbReference type="InterPro" id="IPR033131">
    <property type="entry name" value="Pectinesterase_Asp_AS"/>
</dbReference>
<dbReference type="NCBIfam" id="TIGR01614">
    <property type="entry name" value="PME_inhib"/>
    <property type="match status" value="1"/>
</dbReference>
<evidence type="ECO:0000313" key="15">
    <source>
        <dbReference type="Proteomes" id="UP001189624"/>
    </source>
</evidence>
<dbReference type="InterPro" id="IPR012334">
    <property type="entry name" value="Pectin_lyas_fold"/>
</dbReference>
<evidence type="ECO:0000256" key="6">
    <source>
        <dbReference type="ARBA" id="ARBA00022512"/>
    </source>
</evidence>
<dbReference type="EC" id="3.1.1.11" evidence="5 12"/>
<feature type="chain" id="PRO_5041518904" description="Pectinesterase" evidence="12">
    <location>
        <begin position="34"/>
        <end position="570"/>
    </location>
</feature>
<proteinExistence type="inferred from homology"/>
<evidence type="ECO:0000256" key="12">
    <source>
        <dbReference type="RuleBase" id="RU000589"/>
    </source>
</evidence>
<keyword evidence="12" id="KW-0732">Signal</keyword>
<dbReference type="PROSITE" id="PS00503">
    <property type="entry name" value="PECTINESTERASE_2"/>
    <property type="match status" value="1"/>
</dbReference>
<dbReference type="InterPro" id="IPR011050">
    <property type="entry name" value="Pectin_lyase_fold/virulence"/>
</dbReference>
<dbReference type="GO" id="GO:0030599">
    <property type="term" value="F:pectinesterase activity"/>
    <property type="evidence" value="ECO:0007669"/>
    <property type="project" value="UniProtKB-UniRule"/>
</dbReference>
<dbReference type="SUPFAM" id="SSF101148">
    <property type="entry name" value="Plant invertase/pectin methylesterase inhibitor"/>
    <property type="match status" value="1"/>
</dbReference>
<comment type="subcellular location">
    <subcellularLocation>
        <location evidence="1">Secreted</location>
        <location evidence="1">Cell wall</location>
    </subcellularLocation>
</comment>
<evidence type="ECO:0000256" key="10">
    <source>
        <dbReference type="ARBA" id="ARBA00023316"/>
    </source>
</evidence>
<name>A0AA86TEI4_9FABA</name>
<keyword evidence="10" id="KW-0961">Cell wall biogenesis/degradation</keyword>
<evidence type="ECO:0000256" key="8">
    <source>
        <dbReference type="ARBA" id="ARBA00022801"/>
    </source>
</evidence>
<dbReference type="SMART" id="SM00856">
    <property type="entry name" value="PMEI"/>
    <property type="match status" value="1"/>
</dbReference>
<comment type="similarity">
    <text evidence="4">In the C-terminal section; belongs to the pectinesterase family.</text>
</comment>
<dbReference type="EMBL" id="OY731403">
    <property type="protein sequence ID" value="CAJ1963353.1"/>
    <property type="molecule type" value="Genomic_DNA"/>
</dbReference>
<dbReference type="CDD" id="cd15798">
    <property type="entry name" value="PMEI-like_3"/>
    <property type="match status" value="1"/>
</dbReference>
<keyword evidence="9 12" id="KW-0063">Aspartyl esterase</keyword>